<gene>
    <name evidence="1" type="ORF">ABVK25_010784</name>
</gene>
<keyword evidence="2" id="KW-1185">Reference proteome</keyword>
<proteinExistence type="predicted"/>
<comment type="caution">
    <text evidence="1">The sequence shown here is derived from an EMBL/GenBank/DDBJ whole genome shotgun (WGS) entry which is preliminary data.</text>
</comment>
<reference evidence="1 2" key="1">
    <citation type="submission" date="2024-09" db="EMBL/GenBank/DDBJ databases">
        <title>Rethinking Asexuality: The Enigmatic Case of Functional Sexual Genes in Lepraria (Stereocaulaceae).</title>
        <authorList>
            <person name="Doellman M."/>
            <person name="Sun Y."/>
            <person name="Barcenas-Pena A."/>
            <person name="Lumbsch H.T."/>
            <person name="Grewe F."/>
        </authorList>
    </citation>
    <scope>NUCLEOTIDE SEQUENCE [LARGE SCALE GENOMIC DNA]</scope>
    <source>
        <strain evidence="1 2">Grewe 0041</strain>
    </source>
</reference>
<dbReference type="EMBL" id="JBHFEH010000075">
    <property type="protein sequence ID" value="KAL2048931.1"/>
    <property type="molecule type" value="Genomic_DNA"/>
</dbReference>
<evidence type="ECO:0000313" key="2">
    <source>
        <dbReference type="Proteomes" id="UP001590951"/>
    </source>
</evidence>
<organism evidence="1 2">
    <name type="scientific">Lepraria finkii</name>
    <dbReference type="NCBI Taxonomy" id="1340010"/>
    <lineage>
        <taxon>Eukaryota</taxon>
        <taxon>Fungi</taxon>
        <taxon>Dikarya</taxon>
        <taxon>Ascomycota</taxon>
        <taxon>Pezizomycotina</taxon>
        <taxon>Lecanoromycetes</taxon>
        <taxon>OSLEUM clade</taxon>
        <taxon>Lecanoromycetidae</taxon>
        <taxon>Lecanorales</taxon>
        <taxon>Lecanorineae</taxon>
        <taxon>Stereocaulaceae</taxon>
        <taxon>Lepraria</taxon>
    </lineage>
</organism>
<evidence type="ECO:0000313" key="1">
    <source>
        <dbReference type="EMBL" id="KAL2048931.1"/>
    </source>
</evidence>
<protein>
    <submittedName>
        <fullName evidence="1">Uncharacterized protein</fullName>
    </submittedName>
</protein>
<sequence length="157" mass="18172">MFKVFAEIGDGTYVVERKRRWGRRAKREEMAASDIDAGLHNEWRKWWKTEKDSESTNNARVGRIIRMKLMEDIVIVQPNGRLAFIAFVGILPPCPDLPELGLWIAYCVLEKVQDVRELLQSVPDDMIGGIREFSGWPNMSRILEALLHTRYLLRTGT</sequence>
<dbReference type="Proteomes" id="UP001590951">
    <property type="component" value="Unassembled WGS sequence"/>
</dbReference>
<name>A0ABR4AW20_9LECA</name>
<accession>A0ABR4AW20</accession>